<dbReference type="EMBL" id="KV878595">
    <property type="protein sequence ID" value="OJJ54187.1"/>
    <property type="molecule type" value="Genomic_DNA"/>
</dbReference>
<dbReference type="VEuPathDB" id="FungiDB:ASPSYDRAFT_61501"/>
<evidence type="ECO:0000313" key="3">
    <source>
        <dbReference type="EMBL" id="OJJ54187.1"/>
    </source>
</evidence>
<evidence type="ECO:0000313" key="4">
    <source>
        <dbReference type="Proteomes" id="UP000184356"/>
    </source>
</evidence>
<dbReference type="AlphaFoldDB" id="A0A1L9T437"/>
<dbReference type="InterPro" id="IPR052761">
    <property type="entry name" value="Fungal_Detox/Toxin_TFs"/>
</dbReference>
<evidence type="ECO:0000259" key="2">
    <source>
        <dbReference type="SMART" id="SM00906"/>
    </source>
</evidence>
<evidence type="ECO:0000256" key="1">
    <source>
        <dbReference type="ARBA" id="ARBA00023242"/>
    </source>
</evidence>
<sequence>MQPLDNLISTARDLLLCTLTPYTYTTTLPPYIKRPDKDIPLEDVEYLDENGVFTFPDAELRNELLKTFVLNVYPYTPLLDLEEFLQAIAINNGNSRVSLLLFHAVMFSSAAFIKPEHLYRSGYSSLKEARRQYFLKATIAHDLGLETDPIVIIQAALLLTYWHETPDSPRDFHYWLERAFCLATSIGLQDLAEAEPSRELNRLGRRLWWCLYTRDRINAMNLRRHSIIPEDSYSTTLPTLDDFTIGAFPNAATQMLYSCDVLRSPYQQAQLAAIFIEKARLCTIISHIITPSPDAATISRCTDLLEAWRDDLPYYIEHQSPPPTSPTLSDIEKPIFTYRAWLSLVFLNALSALHRHQTRRHGSHTEKAFSFEAVPPEPSDDRIQPAIQSIAAIVEELYRADAIHYLPTTTVGLLLPVLATQMFNIRSGQGPDMWIAGFESFYHCLKVLRKLGEVYFLAESMAAFFESAVCGDQSDGPEYGDGDGNNLKRTAPPPLLEEVLTSAELECFLHVMG</sequence>
<dbReference type="STRING" id="1036612.A0A1L9T437"/>
<dbReference type="OrthoDB" id="4451586at2759"/>
<gene>
    <name evidence="3" type="ORF">ASPSYDRAFT_61501</name>
</gene>
<organism evidence="3 4">
    <name type="scientific">Aspergillus sydowii CBS 593.65</name>
    <dbReference type="NCBI Taxonomy" id="1036612"/>
    <lineage>
        <taxon>Eukaryota</taxon>
        <taxon>Fungi</taxon>
        <taxon>Dikarya</taxon>
        <taxon>Ascomycota</taxon>
        <taxon>Pezizomycotina</taxon>
        <taxon>Eurotiomycetes</taxon>
        <taxon>Eurotiomycetidae</taxon>
        <taxon>Eurotiales</taxon>
        <taxon>Aspergillaceae</taxon>
        <taxon>Aspergillus</taxon>
        <taxon>Aspergillus subgen. Nidulantes</taxon>
    </lineage>
</organism>
<dbReference type="GeneID" id="63766072"/>
<proteinExistence type="predicted"/>
<feature type="domain" description="Xylanolytic transcriptional activator regulatory" evidence="2">
    <location>
        <begin position="172"/>
        <end position="243"/>
    </location>
</feature>
<dbReference type="Pfam" id="PF04082">
    <property type="entry name" value="Fungal_trans"/>
    <property type="match status" value="1"/>
</dbReference>
<dbReference type="RefSeq" id="XP_040697993.1">
    <property type="nucleotide sequence ID" value="XM_040849999.1"/>
</dbReference>
<dbReference type="PANTHER" id="PTHR47425">
    <property type="entry name" value="FARB-RELATED"/>
    <property type="match status" value="1"/>
</dbReference>
<keyword evidence="4" id="KW-1185">Reference proteome</keyword>
<name>A0A1L9T437_9EURO</name>
<dbReference type="GO" id="GO:0003677">
    <property type="term" value="F:DNA binding"/>
    <property type="evidence" value="ECO:0007669"/>
    <property type="project" value="InterPro"/>
</dbReference>
<dbReference type="PANTHER" id="PTHR47425:SF3">
    <property type="entry name" value="ZN(II)2CYS6 TRANSCRIPTION FACTOR (EUROFUNG)"/>
    <property type="match status" value="1"/>
</dbReference>
<dbReference type="Proteomes" id="UP000184356">
    <property type="component" value="Unassembled WGS sequence"/>
</dbReference>
<accession>A0A1L9T437</accession>
<dbReference type="SMART" id="SM00906">
    <property type="entry name" value="Fungal_trans"/>
    <property type="match status" value="1"/>
</dbReference>
<dbReference type="GO" id="GO:0006351">
    <property type="term" value="P:DNA-templated transcription"/>
    <property type="evidence" value="ECO:0007669"/>
    <property type="project" value="InterPro"/>
</dbReference>
<dbReference type="GO" id="GO:0008270">
    <property type="term" value="F:zinc ion binding"/>
    <property type="evidence" value="ECO:0007669"/>
    <property type="project" value="InterPro"/>
</dbReference>
<protein>
    <recommendedName>
        <fullName evidence="2">Xylanolytic transcriptional activator regulatory domain-containing protein</fullName>
    </recommendedName>
</protein>
<dbReference type="CDD" id="cd12148">
    <property type="entry name" value="fungal_TF_MHR"/>
    <property type="match status" value="1"/>
</dbReference>
<keyword evidence="1" id="KW-0539">Nucleus</keyword>
<dbReference type="InterPro" id="IPR007219">
    <property type="entry name" value="XnlR_reg_dom"/>
</dbReference>
<reference evidence="4" key="1">
    <citation type="journal article" date="2017" name="Genome Biol.">
        <title>Comparative genomics reveals high biological diversity and specific adaptations in the industrially and medically important fungal genus Aspergillus.</title>
        <authorList>
            <person name="de Vries R.P."/>
            <person name="Riley R."/>
            <person name="Wiebenga A."/>
            <person name="Aguilar-Osorio G."/>
            <person name="Amillis S."/>
            <person name="Uchima C.A."/>
            <person name="Anderluh G."/>
            <person name="Asadollahi M."/>
            <person name="Askin M."/>
            <person name="Barry K."/>
            <person name="Battaglia E."/>
            <person name="Bayram O."/>
            <person name="Benocci T."/>
            <person name="Braus-Stromeyer S.A."/>
            <person name="Caldana C."/>
            <person name="Canovas D."/>
            <person name="Cerqueira G.C."/>
            <person name="Chen F."/>
            <person name="Chen W."/>
            <person name="Choi C."/>
            <person name="Clum A."/>
            <person name="Dos Santos R.A."/>
            <person name="Damasio A.R."/>
            <person name="Diallinas G."/>
            <person name="Emri T."/>
            <person name="Fekete E."/>
            <person name="Flipphi M."/>
            <person name="Freyberg S."/>
            <person name="Gallo A."/>
            <person name="Gournas C."/>
            <person name="Habgood R."/>
            <person name="Hainaut M."/>
            <person name="Harispe M.L."/>
            <person name="Henrissat B."/>
            <person name="Hilden K.S."/>
            <person name="Hope R."/>
            <person name="Hossain A."/>
            <person name="Karabika E."/>
            <person name="Karaffa L."/>
            <person name="Karanyi Z."/>
            <person name="Krasevec N."/>
            <person name="Kuo A."/>
            <person name="Kusch H."/>
            <person name="LaButti K."/>
            <person name="Lagendijk E.L."/>
            <person name="Lapidus A."/>
            <person name="Levasseur A."/>
            <person name="Lindquist E."/>
            <person name="Lipzen A."/>
            <person name="Logrieco A.F."/>
            <person name="MacCabe A."/>
            <person name="Maekelae M.R."/>
            <person name="Malavazi I."/>
            <person name="Melin P."/>
            <person name="Meyer V."/>
            <person name="Mielnichuk N."/>
            <person name="Miskei M."/>
            <person name="Molnar A.P."/>
            <person name="Mule G."/>
            <person name="Ngan C.Y."/>
            <person name="Orejas M."/>
            <person name="Orosz E."/>
            <person name="Ouedraogo J.P."/>
            <person name="Overkamp K.M."/>
            <person name="Park H.-S."/>
            <person name="Perrone G."/>
            <person name="Piumi F."/>
            <person name="Punt P.J."/>
            <person name="Ram A.F."/>
            <person name="Ramon A."/>
            <person name="Rauscher S."/>
            <person name="Record E."/>
            <person name="Riano-Pachon D.M."/>
            <person name="Robert V."/>
            <person name="Roehrig J."/>
            <person name="Ruller R."/>
            <person name="Salamov A."/>
            <person name="Salih N.S."/>
            <person name="Samson R.A."/>
            <person name="Sandor E."/>
            <person name="Sanguinetti M."/>
            <person name="Schuetze T."/>
            <person name="Sepcic K."/>
            <person name="Shelest E."/>
            <person name="Sherlock G."/>
            <person name="Sophianopoulou V."/>
            <person name="Squina F.M."/>
            <person name="Sun H."/>
            <person name="Susca A."/>
            <person name="Todd R.B."/>
            <person name="Tsang A."/>
            <person name="Unkles S.E."/>
            <person name="van de Wiele N."/>
            <person name="van Rossen-Uffink D."/>
            <person name="Oliveira J.V."/>
            <person name="Vesth T.C."/>
            <person name="Visser J."/>
            <person name="Yu J.-H."/>
            <person name="Zhou M."/>
            <person name="Andersen M.R."/>
            <person name="Archer D.B."/>
            <person name="Baker S.E."/>
            <person name="Benoit I."/>
            <person name="Brakhage A.A."/>
            <person name="Braus G.H."/>
            <person name="Fischer R."/>
            <person name="Frisvad J.C."/>
            <person name="Goldman G.H."/>
            <person name="Houbraken J."/>
            <person name="Oakley B."/>
            <person name="Pocsi I."/>
            <person name="Scazzocchio C."/>
            <person name="Seiboth B."/>
            <person name="vanKuyk P.A."/>
            <person name="Wortman J."/>
            <person name="Dyer P.S."/>
            <person name="Grigoriev I.V."/>
        </authorList>
    </citation>
    <scope>NUCLEOTIDE SEQUENCE [LARGE SCALE GENOMIC DNA]</scope>
    <source>
        <strain evidence="4">CBS 593.65</strain>
    </source>
</reference>